<dbReference type="EMBL" id="BLXT01006999">
    <property type="protein sequence ID" value="GFO35307.1"/>
    <property type="molecule type" value="Genomic_DNA"/>
</dbReference>
<reference evidence="1 2" key="1">
    <citation type="journal article" date="2021" name="Elife">
        <title>Chloroplast acquisition without the gene transfer in kleptoplastic sea slugs, Plakobranchus ocellatus.</title>
        <authorList>
            <person name="Maeda T."/>
            <person name="Takahashi S."/>
            <person name="Yoshida T."/>
            <person name="Shimamura S."/>
            <person name="Takaki Y."/>
            <person name="Nagai Y."/>
            <person name="Toyoda A."/>
            <person name="Suzuki Y."/>
            <person name="Arimoto A."/>
            <person name="Ishii H."/>
            <person name="Satoh N."/>
            <person name="Nishiyama T."/>
            <person name="Hasebe M."/>
            <person name="Maruyama T."/>
            <person name="Minagawa J."/>
            <person name="Obokata J."/>
            <person name="Shigenobu S."/>
        </authorList>
    </citation>
    <scope>NUCLEOTIDE SEQUENCE [LARGE SCALE GENOMIC DNA]</scope>
</reference>
<sequence>MRLGQNISLIRYPKAEVGKTGSVLKPRLVVKFTKALKSKSLHRRAEPRVELDTVSLCEGIRNCEDPMTDSEGYRSCSFSSGE</sequence>
<evidence type="ECO:0000313" key="1">
    <source>
        <dbReference type="EMBL" id="GFO35307.1"/>
    </source>
</evidence>
<accession>A0AAV4CTS5</accession>
<comment type="caution">
    <text evidence="1">The sequence shown here is derived from an EMBL/GenBank/DDBJ whole genome shotgun (WGS) entry which is preliminary data.</text>
</comment>
<keyword evidence="2" id="KW-1185">Reference proteome</keyword>
<proteinExistence type="predicted"/>
<evidence type="ECO:0000313" key="2">
    <source>
        <dbReference type="Proteomes" id="UP000735302"/>
    </source>
</evidence>
<dbReference type="Proteomes" id="UP000735302">
    <property type="component" value="Unassembled WGS sequence"/>
</dbReference>
<dbReference type="AlphaFoldDB" id="A0AAV4CTS5"/>
<gene>
    <name evidence="1" type="ORF">PoB_006181200</name>
</gene>
<organism evidence="1 2">
    <name type="scientific">Plakobranchus ocellatus</name>
    <dbReference type="NCBI Taxonomy" id="259542"/>
    <lineage>
        <taxon>Eukaryota</taxon>
        <taxon>Metazoa</taxon>
        <taxon>Spiralia</taxon>
        <taxon>Lophotrochozoa</taxon>
        <taxon>Mollusca</taxon>
        <taxon>Gastropoda</taxon>
        <taxon>Heterobranchia</taxon>
        <taxon>Euthyneura</taxon>
        <taxon>Panpulmonata</taxon>
        <taxon>Sacoglossa</taxon>
        <taxon>Placobranchoidea</taxon>
        <taxon>Plakobranchidae</taxon>
        <taxon>Plakobranchus</taxon>
    </lineage>
</organism>
<protein>
    <submittedName>
        <fullName evidence="1">Uncharacterized protein</fullName>
    </submittedName>
</protein>
<name>A0AAV4CTS5_9GAST</name>